<dbReference type="Proteomes" id="UP000646478">
    <property type="component" value="Unassembled WGS sequence"/>
</dbReference>
<organism evidence="2 3">
    <name type="scientific">Brucella endophytica</name>
    <dbReference type="NCBI Taxonomy" id="1963359"/>
    <lineage>
        <taxon>Bacteria</taxon>
        <taxon>Pseudomonadati</taxon>
        <taxon>Pseudomonadota</taxon>
        <taxon>Alphaproteobacteria</taxon>
        <taxon>Hyphomicrobiales</taxon>
        <taxon>Brucellaceae</taxon>
        <taxon>Brucella/Ochrobactrum group</taxon>
        <taxon>Brucella</taxon>
    </lineage>
</organism>
<evidence type="ECO:0000313" key="3">
    <source>
        <dbReference type="Proteomes" id="UP000646478"/>
    </source>
</evidence>
<dbReference type="CDD" id="cd09871">
    <property type="entry name" value="PIN_MtVapC28-VapC30-like"/>
    <property type="match status" value="1"/>
</dbReference>
<proteinExistence type="predicted"/>
<accession>A0A916S5C0</accession>
<keyword evidence="3" id="KW-1185">Reference proteome</keyword>
<protein>
    <recommendedName>
        <fullName evidence="1">PIN domain-containing protein</fullName>
    </recommendedName>
</protein>
<sequence>MSTIKVAAFKEKQARLAGEAFNRYGKGIHSKARLNLCDCAAYALAKSLSVPLLFNGDDFIHADVERWR</sequence>
<comment type="caution">
    <text evidence="2">The sequence shown here is derived from an EMBL/GenBank/DDBJ whole genome shotgun (WGS) entry which is preliminary data.</text>
</comment>
<dbReference type="AlphaFoldDB" id="A0A916S5C0"/>
<dbReference type="InterPro" id="IPR002716">
    <property type="entry name" value="PIN_dom"/>
</dbReference>
<name>A0A916S5C0_9HYPH</name>
<reference evidence="2" key="1">
    <citation type="journal article" date="2014" name="Int. J. Syst. Evol. Microbiol.">
        <title>Complete genome sequence of Corynebacterium casei LMG S-19264T (=DSM 44701T), isolated from a smear-ripened cheese.</title>
        <authorList>
            <consortium name="US DOE Joint Genome Institute (JGI-PGF)"/>
            <person name="Walter F."/>
            <person name="Albersmeier A."/>
            <person name="Kalinowski J."/>
            <person name="Ruckert C."/>
        </authorList>
    </citation>
    <scope>NUCLEOTIDE SEQUENCE</scope>
    <source>
        <strain evidence="2">CGMCC 1.15082</strain>
    </source>
</reference>
<feature type="domain" description="PIN" evidence="1">
    <location>
        <begin position="4"/>
        <end position="63"/>
    </location>
</feature>
<dbReference type="Pfam" id="PF01850">
    <property type="entry name" value="PIN"/>
    <property type="match status" value="1"/>
</dbReference>
<dbReference type="Gene3D" id="3.40.50.1010">
    <property type="entry name" value="5'-nuclease"/>
    <property type="match status" value="1"/>
</dbReference>
<dbReference type="SUPFAM" id="SSF88723">
    <property type="entry name" value="PIN domain-like"/>
    <property type="match status" value="1"/>
</dbReference>
<dbReference type="EMBL" id="BMHH01000002">
    <property type="protein sequence ID" value="GGA81813.1"/>
    <property type="molecule type" value="Genomic_DNA"/>
</dbReference>
<dbReference type="InterPro" id="IPR029060">
    <property type="entry name" value="PIN-like_dom_sf"/>
</dbReference>
<evidence type="ECO:0000313" key="2">
    <source>
        <dbReference type="EMBL" id="GGA81813.1"/>
    </source>
</evidence>
<reference evidence="2" key="2">
    <citation type="submission" date="2020-09" db="EMBL/GenBank/DDBJ databases">
        <authorList>
            <person name="Sun Q."/>
            <person name="Zhou Y."/>
        </authorList>
    </citation>
    <scope>NUCLEOTIDE SEQUENCE</scope>
    <source>
        <strain evidence="2">CGMCC 1.15082</strain>
    </source>
</reference>
<evidence type="ECO:0000259" key="1">
    <source>
        <dbReference type="Pfam" id="PF01850"/>
    </source>
</evidence>
<gene>
    <name evidence="2" type="ORF">GCM10011491_06450</name>
</gene>